<name>A0A8E0TRP9_9CAUL</name>
<dbReference type="AlphaFoldDB" id="A0A8E0TRP9"/>
<dbReference type="InterPro" id="IPR013078">
    <property type="entry name" value="His_Pase_superF_clade-1"/>
</dbReference>
<evidence type="ECO:0000313" key="2">
    <source>
        <dbReference type="EMBL" id="GAD59500.1"/>
    </source>
</evidence>
<dbReference type="SMART" id="SM00855">
    <property type="entry name" value="PGAM"/>
    <property type="match status" value="1"/>
</dbReference>
<dbReference type="PANTHER" id="PTHR47623">
    <property type="entry name" value="OS09G0287300 PROTEIN"/>
    <property type="match status" value="1"/>
</dbReference>
<feature type="binding site" evidence="1">
    <location>
        <position position="58"/>
    </location>
    <ligand>
        <name>substrate</name>
    </ligand>
</feature>
<evidence type="ECO:0000256" key="1">
    <source>
        <dbReference type="PIRSR" id="PIRSR613078-2"/>
    </source>
</evidence>
<dbReference type="Gene3D" id="3.40.50.1240">
    <property type="entry name" value="Phosphoglycerate mutase-like"/>
    <property type="match status" value="1"/>
</dbReference>
<dbReference type="CDD" id="cd07067">
    <property type="entry name" value="HP_PGM_like"/>
    <property type="match status" value="1"/>
</dbReference>
<gene>
    <name evidence="2" type="ORF">MBEBAB_1750</name>
</gene>
<proteinExistence type="predicted"/>
<reference evidence="3" key="1">
    <citation type="journal article" date="2013" name="Genome Announc.">
        <title>Draft Genome Sequence of the Dimorphic Prosthecate Bacterium Brevundimonas abyssalis TAR-001T.</title>
        <authorList>
            <person name="Tsubouchi T."/>
            <person name="Nishi S."/>
            <person name="Usui K."/>
            <person name="Shimane Y."/>
            <person name="Takaki Y."/>
            <person name="Maruyama T."/>
            <person name="Hatada Y."/>
        </authorList>
    </citation>
    <scope>NUCLEOTIDE SEQUENCE [LARGE SCALE GENOMIC DNA]</scope>
    <source>
        <strain evidence="3">TAR-001</strain>
    </source>
</reference>
<dbReference type="PANTHER" id="PTHR47623:SF1">
    <property type="entry name" value="OS09G0287300 PROTEIN"/>
    <property type="match status" value="1"/>
</dbReference>
<dbReference type="InterPro" id="IPR029033">
    <property type="entry name" value="His_PPase_superfam"/>
</dbReference>
<dbReference type="EMBL" id="BATC01000029">
    <property type="protein sequence ID" value="GAD59500.1"/>
    <property type="molecule type" value="Genomic_DNA"/>
</dbReference>
<organism evidence="2 3">
    <name type="scientific">Brevundimonas abyssalis TAR-001</name>
    <dbReference type="NCBI Taxonomy" id="1391729"/>
    <lineage>
        <taxon>Bacteria</taxon>
        <taxon>Pseudomonadati</taxon>
        <taxon>Pseudomonadota</taxon>
        <taxon>Alphaproteobacteria</taxon>
        <taxon>Caulobacterales</taxon>
        <taxon>Caulobacteraceae</taxon>
        <taxon>Brevundimonas</taxon>
    </lineage>
</organism>
<dbReference type="Proteomes" id="UP000016569">
    <property type="component" value="Unassembled WGS sequence"/>
</dbReference>
<keyword evidence="3" id="KW-1185">Reference proteome</keyword>
<evidence type="ECO:0000313" key="3">
    <source>
        <dbReference type="Proteomes" id="UP000016569"/>
    </source>
</evidence>
<protein>
    <submittedName>
        <fullName evidence="2">Phosphohistidine phosphatase SixA</fullName>
    </submittedName>
</protein>
<comment type="caution">
    <text evidence="2">The sequence shown here is derived from an EMBL/GenBank/DDBJ whole genome shotgun (WGS) entry which is preliminary data.</text>
</comment>
<accession>A0A8E0TRP9</accession>
<dbReference type="OrthoDB" id="9810154at2"/>
<dbReference type="Pfam" id="PF00300">
    <property type="entry name" value="His_Phos_1"/>
    <property type="match status" value="1"/>
</dbReference>
<dbReference type="SUPFAM" id="SSF53254">
    <property type="entry name" value="Phosphoglycerate mutase-like"/>
    <property type="match status" value="1"/>
</dbReference>
<sequence>MRQLILMRHAQAVGAAPAGGDRERALSAAGRAEAVRIGQALKARGVRPDLAMVSAARRTRETWTGVAEGLTLDPEPSWLEVDPALYNADARVLRGQVESAENRCETLILIAHNPGIHQLAFELLSDGGASDQILDRVRTGFAPATAAVFQVDAAGRCTYDGILLPDEAKRS</sequence>
<dbReference type="RefSeq" id="WP_021697595.1">
    <property type="nucleotide sequence ID" value="NZ_BATC01000029.1"/>
</dbReference>